<dbReference type="Pfam" id="PF04344">
    <property type="entry name" value="CheZ"/>
    <property type="match status" value="1"/>
</dbReference>
<organism evidence="13 14">
    <name type="scientific">Halothiobacillus neapolitanus (strain ATCC 23641 / DSM 15147 / CIP 104769 / NCIMB 8539 / c2)</name>
    <name type="common">Thiobacillus neapolitanus</name>
    <dbReference type="NCBI Taxonomy" id="555778"/>
    <lineage>
        <taxon>Bacteria</taxon>
        <taxon>Pseudomonadati</taxon>
        <taxon>Pseudomonadota</taxon>
        <taxon>Gammaproteobacteria</taxon>
        <taxon>Chromatiales</taxon>
        <taxon>Halothiobacillaceae</taxon>
        <taxon>Halothiobacillus</taxon>
    </lineage>
</organism>
<evidence type="ECO:0000256" key="2">
    <source>
        <dbReference type="ARBA" id="ARBA00005908"/>
    </source>
</evidence>
<dbReference type="AlphaFoldDB" id="D0KYP5"/>
<feature type="region of interest" description="Disordered" evidence="12">
    <location>
        <begin position="201"/>
        <end position="236"/>
    </location>
</feature>
<comment type="subunit">
    <text evidence="10">Homodimer.</text>
</comment>
<dbReference type="KEGG" id="hna:Hneap_0719"/>
<dbReference type="SUPFAM" id="SSF75708">
    <property type="entry name" value="Chemotaxis phosphatase CheZ"/>
    <property type="match status" value="1"/>
</dbReference>
<comment type="subcellular location">
    <subcellularLocation>
        <location evidence="1 10">Cytoplasm</location>
    </subcellularLocation>
</comment>
<dbReference type="Gene3D" id="1.10.287.500">
    <property type="entry name" value="Helix hairpin bin"/>
    <property type="match status" value="1"/>
</dbReference>
<dbReference type="HOGENOM" id="CLU_080718_0_0_6"/>
<dbReference type="GO" id="GO:0004721">
    <property type="term" value="F:phosphoprotein phosphatase activity"/>
    <property type="evidence" value="ECO:0007669"/>
    <property type="project" value="UniProtKB-KW"/>
</dbReference>
<accession>D0KYP5</accession>
<evidence type="ECO:0000256" key="5">
    <source>
        <dbReference type="ARBA" id="ARBA00022500"/>
    </source>
</evidence>
<dbReference type="GO" id="GO:0005737">
    <property type="term" value="C:cytoplasm"/>
    <property type="evidence" value="ECO:0007669"/>
    <property type="project" value="UniProtKB-SubCell"/>
</dbReference>
<evidence type="ECO:0000313" key="13">
    <source>
        <dbReference type="EMBL" id="ACX95568.1"/>
    </source>
</evidence>
<evidence type="ECO:0000256" key="1">
    <source>
        <dbReference type="ARBA" id="ARBA00004496"/>
    </source>
</evidence>
<evidence type="ECO:0000256" key="4">
    <source>
        <dbReference type="ARBA" id="ARBA00022490"/>
    </source>
</evidence>
<gene>
    <name evidence="13" type="ordered locus">Hneap_0719</name>
</gene>
<evidence type="ECO:0000256" key="10">
    <source>
        <dbReference type="PIRNR" id="PIRNR002884"/>
    </source>
</evidence>
<keyword evidence="6 10" id="KW-0283">Flagellar rotation</keyword>
<protein>
    <recommendedName>
        <fullName evidence="3 10">Protein phosphatase CheZ</fullName>
        <ecNumber evidence="10">3.1.3.-</ecNumber>
    </recommendedName>
    <alternativeName>
        <fullName evidence="9 10">Chemotaxis protein CheZ</fullName>
    </alternativeName>
</protein>
<keyword evidence="14" id="KW-1185">Reference proteome</keyword>
<dbReference type="GO" id="GO:0097588">
    <property type="term" value="P:archaeal or bacterial-type flagellum-dependent cell motility"/>
    <property type="evidence" value="ECO:0007669"/>
    <property type="project" value="UniProtKB-KW"/>
</dbReference>
<dbReference type="PIRSF" id="PIRSF002884">
    <property type="entry name" value="CheZ"/>
    <property type="match status" value="1"/>
</dbReference>
<proteinExistence type="inferred from homology"/>
<comment type="similarity">
    <text evidence="2 10">Belongs to the CheZ family.</text>
</comment>
<evidence type="ECO:0000256" key="9">
    <source>
        <dbReference type="ARBA" id="ARBA00029599"/>
    </source>
</evidence>
<keyword evidence="7 10" id="KW-0378">Hydrolase</keyword>
<name>D0KYP5_HALNC</name>
<dbReference type="PANTHER" id="PTHR43693">
    <property type="entry name" value="PROTEIN PHOSPHATASE CHEZ"/>
    <property type="match status" value="1"/>
</dbReference>
<dbReference type="GO" id="GO:0006935">
    <property type="term" value="P:chemotaxis"/>
    <property type="evidence" value="ECO:0007669"/>
    <property type="project" value="UniProtKB-KW"/>
</dbReference>
<feature type="site" description="Enhances dephosphorylation of CheY-P" evidence="11">
    <location>
        <position position="174"/>
    </location>
</feature>
<dbReference type="PANTHER" id="PTHR43693:SF1">
    <property type="entry name" value="PROTEIN PHOSPHATASE CHEZ"/>
    <property type="match status" value="1"/>
</dbReference>
<dbReference type="EMBL" id="CP001801">
    <property type="protein sequence ID" value="ACX95568.1"/>
    <property type="molecule type" value="Genomic_DNA"/>
</dbReference>
<evidence type="ECO:0000313" key="14">
    <source>
        <dbReference type="Proteomes" id="UP000009102"/>
    </source>
</evidence>
<dbReference type="RefSeq" id="WP_012823604.1">
    <property type="nucleotide sequence ID" value="NC_013422.1"/>
</dbReference>
<evidence type="ECO:0000256" key="12">
    <source>
        <dbReference type="SAM" id="MobiDB-lite"/>
    </source>
</evidence>
<dbReference type="GO" id="GO:0050920">
    <property type="term" value="P:regulation of chemotaxis"/>
    <property type="evidence" value="ECO:0007669"/>
    <property type="project" value="InterPro"/>
</dbReference>
<reference evidence="13 14" key="1">
    <citation type="submission" date="2009-10" db="EMBL/GenBank/DDBJ databases">
        <title>Complete sequence of Halothiobacillus neapolitanus c2.</title>
        <authorList>
            <consortium name="US DOE Joint Genome Institute"/>
            <person name="Lucas S."/>
            <person name="Copeland A."/>
            <person name="Lapidus A."/>
            <person name="Glavina del Rio T."/>
            <person name="Tice H."/>
            <person name="Bruce D."/>
            <person name="Goodwin L."/>
            <person name="Pitluck S."/>
            <person name="Davenport K."/>
            <person name="Brettin T."/>
            <person name="Detter J.C."/>
            <person name="Han C."/>
            <person name="Tapia R."/>
            <person name="Larimer F."/>
            <person name="Land M."/>
            <person name="Hauser L."/>
            <person name="Kyrpides N."/>
            <person name="Mikhailova N."/>
            <person name="Kerfeld C."/>
            <person name="Cannon G."/>
            <person name="Heinhort S."/>
        </authorList>
    </citation>
    <scope>NUCLEOTIDE SEQUENCE [LARGE SCALE GENOMIC DNA]</scope>
    <source>
        <strain evidence="14">ATCC 23641 / c2</strain>
    </source>
</reference>
<evidence type="ECO:0000256" key="8">
    <source>
        <dbReference type="ARBA" id="ARBA00022912"/>
    </source>
</evidence>
<evidence type="ECO:0000256" key="11">
    <source>
        <dbReference type="PIRSR" id="PIRSR002884-1"/>
    </source>
</evidence>
<evidence type="ECO:0000256" key="3">
    <source>
        <dbReference type="ARBA" id="ARBA00018484"/>
    </source>
</evidence>
<dbReference type="STRING" id="555778.Hneap_0719"/>
<keyword evidence="4 10" id="KW-0963">Cytoplasm</keyword>
<evidence type="ECO:0000256" key="7">
    <source>
        <dbReference type="ARBA" id="ARBA00022801"/>
    </source>
</evidence>
<dbReference type="InterPro" id="IPR007439">
    <property type="entry name" value="Chemotax_Pase_CheZ"/>
</dbReference>
<dbReference type="EC" id="3.1.3.-" evidence="10"/>
<sequence>MDEEEKRVRLNQARALLAAVESGDEADFEHQLTALTAGQRQPVFEQVGQMTREVHEALMAFALDERLDRMAEAEMPDARDRLRYVISLTEQAATRTLALVEEAFPLTERLVERSERLHQQLAQVAEKEADNRRLVEVIHTITDYLDSVLGSGNALKSRLTEVMMAQEFQDLSGQLLMRVINLLEQLESKMVSLLHLTSPEITSGDRQKKGGDSSEDLQKGTGPALPKESSDVVKSQDDVDDLLASLGF</sequence>
<dbReference type="Proteomes" id="UP000009102">
    <property type="component" value="Chromosome"/>
</dbReference>
<dbReference type="GO" id="GO:0009288">
    <property type="term" value="C:bacterial-type flagellum"/>
    <property type="evidence" value="ECO:0007669"/>
    <property type="project" value="InterPro"/>
</dbReference>
<keyword evidence="8 10" id="KW-0904">Protein phosphatase</keyword>
<feature type="compositionally biased region" description="Basic and acidic residues" evidence="12">
    <location>
        <begin position="203"/>
        <end position="218"/>
    </location>
</feature>
<dbReference type="InterPro" id="IPR050992">
    <property type="entry name" value="CheZ_family_phosphatases"/>
</dbReference>
<dbReference type="eggNOG" id="COG3143">
    <property type="taxonomic scope" value="Bacteria"/>
</dbReference>
<comment type="function">
    <text evidence="10">Plays an important role in bacterial chemotaxis signal transduction pathway by accelerating the dephosphorylation of phosphorylated CheY (CheY-P).</text>
</comment>
<evidence type="ECO:0000256" key="6">
    <source>
        <dbReference type="ARBA" id="ARBA00022779"/>
    </source>
</evidence>
<keyword evidence="5 10" id="KW-0145">Chemotaxis</keyword>